<dbReference type="PANTHER" id="PTHR22674">
    <property type="entry name" value="NTPASE, KAP FAMILY P-LOOP DOMAIN-CONTAINING 1"/>
    <property type="match status" value="1"/>
</dbReference>
<keyword evidence="5" id="KW-1185">Reference proteome</keyword>
<evidence type="ECO:0000256" key="1">
    <source>
        <dbReference type="SAM" id="Coils"/>
    </source>
</evidence>
<dbReference type="InterPro" id="IPR043472">
    <property type="entry name" value="Macro_dom-like"/>
</dbReference>
<protein>
    <submittedName>
        <fullName evidence="4">KAP family P-loop domain-containing protein</fullName>
    </submittedName>
</protein>
<evidence type="ECO:0000313" key="4">
    <source>
        <dbReference type="EMBL" id="MCP2268462.1"/>
    </source>
</evidence>
<dbReference type="Gene3D" id="3.40.220.10">
    <property type="entry name" value="Leucine Aminopeptidase, subunit E, domain 1"/>
    <property type="match status" value="1"/>
</dbReference>
<feature type="transmembrane region" description="Helical" evidence="2">
    <location>
        <begin position="417"/>
        <end position="436"/>
    </location>
</feature>
<dbReference type="Proteomes" id="UP001205185">
    <property type="component" value="Unassembled WGS sequence"/>
</dbReference>
<keyword evidence="1" id="KW-0175">Coiled coil</keyword>
<organism evidence="4 5">
    <name type="scientific">Actinokineospora diospyrosa</name>
    <dbReference type="NCBI Taxonomy" id="103728"/>
    <lineage>
        <taxon>Bacteria</taxon>
        <taxon>Bacillati</taxon>
        <taxon>Actinomycetota</taxon>
        <taxon>Actinomycetes</taxon>
        <taxon>Pseudonocardiales</taxon>
        <taxon>Pseudonocardiaceae</taxon>
        <taxon>Actinokineospora</taxon>
    </lineage>
</organism>
<feature type="domain" description="KAP NTPase" evidence="3">
    <location>
        <begin position="578"/>
        <end position="750"/>
    </location>
</feature>
<evidence type="ECO:0000256" key="2">
    <source>
        <dbReference type="SAM" id="Phobius"/>
    </source>
</evidence>
<dbReference type="InterPro" id="IPR011646">
    <property type="entry name" value="KAP_P-loop"/>
</dbReference>
<keyword evidence="2" id="KW-0472">Membrane</keyword>
<dbReference type="InterPro" id="IPR052754">
    <property type="entry name" value="NTPase_KAP_P-loop"/>
</dbReference>
<name>A0ABT1I787_9PSEU</name>
<sequence length="875" mass="93136">MYGSVVRRRISSVGQVTISVERTERPWDLDVDALVVSVGSGLGQVGVALAGHSQEFERLVRPVVLEAVEVDQPITLRVRTLGRVRMVILATPHGPSGRVSVKSVALATRAAIREAALNDALEVALPFMATGDVGMAPEDVTDAVVRAVREAVSTKLTGRLLEVVLFGREHWVDEFAYRAGADYPAEPGPVPADLAGGASTDLVDPNQPIPLERDRLGVGTYAAMLAAVIADRATETPLSVGVFGPWGSGKSFLMGLVHGRIVALSRDGSDRYCATVAQIGFNAWHYAEANLWASLADVIFAGLAGTGPHRDELSRELAKADRLREGLAATSSRAQAEVARLKAEIDRADADHVVGAREVLAALGRSELVKERADATWRHLGVADEVERARLLSAQLRDVHGDVTAVRELARTRRGRTALWVAAVVLGVSAGAALLVPVATMLGGAVSAVIAAFGIGALARARKGLSELRRLGEDLRAGLATPESTALMDNLRVAEAEQEVATARLDEVVARIGELGRHLVDTDPGRRVAAFVADRADGDTYTRGLGVVSTLRKDFEQLVALLAQWRATPVGAQRPVDRVVLYIDDLDRCPPRQVVQVLEAVHILLAMDLFAVVIGVDPGWLRRCVETHYADVLGAATPADYLEKIINIPFTLPPMPDGSLGTLLRSMVPVEAAPAGGAASGARTDVEPTPSVTAAELTAEPGSELGADDPGSPALALTERELVLLTALDPLITTPRAAKRLLNTYRMVRATRDLADAATFLGDEAAPGDHQAVIVLLGIVAAVPSLVDEVLSARPPGPGGGGLLHRDPTSRWRDFVADLRPVDGVCAVAGVLPPERVELWTRLHTGLRLVTELVTLPTVERFHVWAPHVRRFSYA</sequence>
<keyword evidence="2" id="KW-0812">Transmembrane</keyword>
<evidence type="ECO:0000313" key="5">
    <source>
        <dbReference type="Proteomes" id="UP001205185"/>
    </source>
</evidence>
<dbReference type="Pfam" id="PF07693">
    <property type="entry name" value="KAP_NTPase"/>
    <property type="match status" value="2"/>
</dbReference>
<proteinExistence type="predicted"/>
<feature type="coiled-coil region" evidence="1">
    <location>
        <begin position="310"/>
        <end position="351"/>
    </location>
</feature>
<comment type="caution">
    <text evidence="4">The sequence shown here is derived from an EMBL/GenBank/DDBJ whole genome shotgun (WGS) entry which is preliminary data.</text>
</comment>
<gene>
    <name evidence="4" type="ORF">LV75_000948</name>
</gene>
<feature type="domain" description="KAP NTPase" evidence="3">
    <location>
        <begin position="221"/>
        <end position="258"/>
    </location>
</feature>
<dbReference type="PANTHER" id="PTHR22674:SF6">
    <property type="entry name" value="NTPASE KAP FAMILY P-LOOP DOMAIN-CONTAINING PROTEIN 1"/>
    <property type="match status" value="1"/>
</dbReference>
<evidence type="ECO:0000259" key="3">
    <source>
        <dbReference type="Pfam" id="PF07693"/>
    </source>
</evidence>
<keyword evidence="2" id="KW-1133">Transmembrane helix</keyword>
<reference evidence="4 5" key="1">
    <citation type="submission" date="2022-06" db="EMBL/GenBank/DDBJ databases">
        <title>Genomic Encyclopedia of Archaeal and Bacterial Type Strains, Phase II (KMG-II): from individual species to whole genera.</title>
        <authorList>
            <person name="Goeker M."/>
        </authorList>
    </citation>
    <scope>NUCLEOTIDE SEQUENCE [LARGE SCALE GENOMIC DNA]</scope>
    <source>
        <strain evidence="4 5">DSM 44255</strain>
    </source>
</reference>
<dbReference type="SUPFAM" id="SSF52949">
    <property type="entry name" value="Macro domain-like"/>
    <property type="match status" value="1"/>
</dbReference>
<dbReference type="EMBL" id="JAMTCO010000002">
    <property type="protein sequence ID" value="MCP2268462.1"/>
    <property type="molecule type" value="Genomic_DNA"/>
</dbReference>
<accession>A0ABT1I787</accession>